<dbReference type="Proteomes" id="UP000663829">
    <property type="component" value="Unassembled WGS sequence"/>
</dbReference>
<organism evidence="2 5">
    <name type="scientific">Didymodactylos carnosus</name>
    <dbReference type="NCBI Taxonomy" id="1234261"/>
    <lineage>
        <taxon>Eukaryota</taxon>
        <taxon>Metazoa</taxon>
        <taxon>Spiralia</taxon>
        <taxon>Gnathifera</taxon>
        <taxon>Rotifera</taxon>
        <taxon>Eurotatoria</taxon>
        <taxon>Bdelloidea</taxon>
        <taxon>Philodinida</taxon>
        <taxon>Philodinidae</taxon>
        <taxon>Didymodactylos</taxon>
    </lineage>
</organism>
<evidence type="ECO:0000313" key="5">
    <source>
        <dbReference type="Proteomes" id="UP000663829"/>
    </source>
</evidence>
<comment type="caution">
    <text evidence="2">The sequence shown here is derived from an EMBL/GenBank/DDBJ whole genome shotgun (WGS) entry which is preliminary data.</text>
</comment>
<dbReference type="EMBL" id="CAJOBC010053318">
    <property type="protein sequence ID" value="CAF4185151.1"/>
    <property type="molecule type" value="Genomic_DNA"/>
</dbReference>
<dbReference type="AlphaFoldDB" id="A0A815FXZ2"/>
<evidence type="ECO:0000313" key="2">
    <source>
        <dbReference type="EMBL" id="CAF1331410.1"/>
    </source>
</evidence>
<evidence type="ECO:0000313" key="1">
    <source>
        <dbReference type="EMBL" id="CAF0983375.1"/>
    </source>
</evidence>
<dbReference type="Proteomes" id="UP000681722">
    <property type="component" value="Unassembled WGS sequence"/>
</dbReference>
<sequence length="123" mass="13397">MRVGERLRGAASLPSTKCYTSSKELYCNGTGVVFIIPDGCMDDGGIDSVGDSLEVYCVDHIARFCLSGEACPWRSPVLPYTPLSERQTCSPAGLTSDYMANASCSLWNNHTNYNCCTNGQIYF</sequence>
<proteinExistence type="predicted"/>
<protein>
    <submittedName>
        <fullName evidence="2">Uncharacterized protein</fullName>
    </submittedName>
</protein>
<dbReference type="EMBL" id="CAJNOK010005753">
    <property type="protein sequence ID" value="CAF0983375.1"/>
    <property type="molecule type" value="Genomic_DNA"/>
</dbReference>
<reference evidence="2" key="1">
    <citation type="submission" date="2021-02" db="EMBL/GenBank/DDBJ databases">
        <authorList>
            <person name="Nowell W R."/>
        </authorList>
    </citation>
    <scope>NUCLEOTIDE SEQUENCE</scope>
</reference>
<keyword evidence="5" id="KW-1185">Reference proteome</keyword>
<name>A0A815FXZ2_9BILA</name>
<dbReference type="Proteomes" id="UP000682733">
    <property type="component" value="Unassembled WGS sequence"/>
</dbReference>
<evidence type="ECO:0000313" key="3">
    <source>
        <dbReference type="EMBL" id="CAF3753817.1"/>
    </source>
</evidence>
<dbReference type="OrthoDB" id="9983752at2759"/>
<evidence type="ECO:0000313" key="4">
    <source>
        <dbReference type="EMBL" id="CAF4185151.1"/>
    </source>
</evidence>
<dbReference type="Proteomes" id="UP000677228">
    <property type="component" value="Unassembled WGS sequence"/>
</dbReference>
<gene>
    <name evidence="2" type="ORF">GPM918_LOCUS29969</name>
    <name evidence="1" type="ORF">OVA965_LOCUS13701</name>
    <name evidence="4" type="ORF">SRO942_LOCUS30566</name>
    <name evidence="3" type="ORF">TMI583_LOCUS13703</name>
</gene>
<dbReference type="EMBL" id="CAJNOQ010013917">
    <property type="protein sequence ID" value="CAF1331410.1"/>
    <property type="molecule type" value="Genomic_DNA"/>
</dbReference>
<accession>A0A815FXZ2</accession>
<dbReference type="EMBL" id="CAJOBA010005758">
    <property type="protein sequence ID" value="CAF3753817.1"/>
    <property type="molecule type" value="Genomic_DNA"/>
</dbReference>